<sequence length="292" mass="32155">MTSASALTLADRAAAQSRALPPLLVEAERIAATVILGEHGRKRAGPGESFWQYRPYSFGDSTQRIDWHKSARSDRVYIRENEWEAANTLWVWSSPSVSMTFRSHLAQVTKRDRAQLLTLAIAALAVRANERVSALGSPYAPDHTRAQMVKLASWFLKAEGPDLPAITRLPRFSGAVLASDFFETPEDIARAITPLAEAGVKGHLVQVVDPAEETLPYAGRVEFHAMAGPLKFLSSKAETLREAYAGKLAEHRAALKELCRRIGWSFVIHRTDEPPVRSLLALHALISGEAAR</sequence>
<dbReference type="RefSeq" id="WP_111195764.1">
    <property type="nucleotide sequence ID" value="NZ_QKVK01000001.1"/>
</dbReference>
<reference evidence="3" key="1">
    <citation type="submission" date="2018-06" db="EMBL/GenBank/DDBJ databases">
        <title>Aestuariibacter litoralis strain KCTC 52945T.</title>
        <authorList>
            <person name="Li X."/>
            <person name="Salam N."/>
            <person name="Li J.-L."/>
            <person name="Chen Y.-M."/>
            <person name="Yang Z.-W."/>
            <person name="Zhang L.-Y."/>
            <person name="Han M.-X."/>
            <person name="Xiao M."/>
            <person name="Li W.-J."/>
        </authorList>
    </citation>
    <scope>NUCLEOTIDE SEQUENCE [LARGE SCALE GENOMIC DNA]</scope>
    <source>
        <strain evidence="3">KCTC 52945</strain>
    </source>
</reference>
<accession>A0A2W2BRV4</accession>
<dbReference type="PANTHER" id="PTHR33608:SF6">
    <property type="entry name" value="BLL2464 PROTEIN"/>
    <property type="match status" value="1"/>
</dbReference>
<dbReference type="EMBL" id="QKVK01000001">
    <property type="protein sequence ID" value="PZF78437.1"/>
    <property type="molecule type" value="Genomic_DNA"/>
</dbReference>
<gene>
    <name evidence="2" type="ORF">DK847_01055</name>
</gene>
<dbReference type="AlphaFoldDB" id="A0A2W2BRV4"/>
<evidence type="ECO:0000259" key="1">
    <source>
        <dbReference type="Pfam" id="PF01882"/>
    </source>
</evidence>
<protein>
    <submittedName>
        <fullName evidence="2">DUF58 domain-containing protein</fullName>
    </submittedName>
</protein>
<organism evidence="2 3">
    <name type="scientific">Aestuariivirga litoralis</name>
    <dbReference type="NCBI Taxonomy" id="2650924"/>
    <lineage>
        <taxon>Bacteria</taxon>
        <taxon>Pseudomonadati</taxon>
        <taxon>Pseudomonadota</taxon>
        <taxon>Alphaproteobacteria</taxon>
        <taxon>Hyphomicrobiales</taxon>
        <taxon>Aestuariivirgaceae</taxon>
        <taxon>Aestuariivirga</taxon>
    </lineage>
</organism>
<evidence type="ECO:0000313" key="3">
    <source>
        <dbReference type="Proteomes" id="UP000248795"/>
    </source>
</evidence>
<name>A0A2W2BRV4_9HYPH</name>
<dbReference type="PANTHER" id="PTHR33608">
    <property type="entry name" value="BLL2464 PROTEIN"/>
    <property type="match status" value="1"/>
</dbReference>
<dbReference type="Pfam" id="PF01882">
    <property type="entry name" value="DUF58"/>
    <property type="match status" value="1"/>
</dbReference>
<keyword evidence="3" id="KW-1185">Reference proteome</keyword>
<evidence type="ECO:0000313" key="2">
    <source>
        <dbReference type="EMBL" id="PZF78437.1"/>
    </source>
</evidence>
<feature type="domain" description="DUF58" evidence="1">
    <location>
        <begin position="52"/>
        <end position="253"/>
    </location>
</feature>
<proteinExistence type="predicted"/>
<dbReference type="Proteomes" id="UP000248795">
    <property type="component" value="Unassembled WGS sequence"/>
</dbReference>
<comment type="caution">
    <text evidence="2">The sequence shown here is derived from an EMBL/GenBank/DDBJ whole genome shotgun (WGS) entry which is preliminary data.</text>
</comment>
<dbReference type="InterPro" id="IPR002881">
    <property type="entry name" value="DUF58"/>
</dbReference>